<reference evidence="2" key="2">
    <citation type="submission" date="2018-10" db="UniProtKB">
        <authorList>
            <consortium name="EnsemblPlants"/>
        </authorList>
    </citation>
    <scope>IDENTIFICATION</scope>
</reference>
<sequence>MPWINLGRGRYQDLAGNGKVRSFATPKGYRAPATFDGWVLYEHKRSHRCFLGDPFSPSTPAIEVPCHCERTCRQDVLVCGESDVLRTGCEYNPNTSSPLRKIIVCSSQLVVALFDICSLIKIGWFRPGTTKIQPATLSWSNTPFTWYQDPQGHDWSIIYEDIAFHRGKIFALSSRENLFTYELVLGKTRLSQTCSTSRVEHVIKEGPGGAAMVNTRYVQRHLVTSSDKQKLLMVRWSVPCQMDRVKFNHCWAMDLQVFEADLQKGRWSEVKDLGSQVLVVGQTSSRALVVAGSSERSFRGNCVFLLGDNCPKLCYAVPSYCVYDMISGEASLVSLSRGRGRTNFSKMSWFFPSE</sequence>
<protein>
    <recommendedName>
        <fullName evidence="1">KIB1-4 beta-propeller domain-containing protein</fullName>
    </recommendedName>
</protein>
<dbReference type="OrthoDB" id="688525at2759"/>
<proteinExistence type="predicted"/>
<dbReference type="PANTHER" id="PTHR33110">
    <property type="entry name" value="F-BOX/KELCH-REPEAT PROTEIN-RELATED"/>
    <property type="match status" value="1"/>
</dbReference>
<dbReference type="Gramene" id="TraesCS7B03G1310500.1">
    <property type="protein sequence ID" value="TraesCS7B03G1310500.1.CDS1"/>
    <property type="gene ID" value="TraesCS7B03G1310500"/>
</dbReference>
<evidence type="ECO:0000313" key="2">
    <source>
        <dbReference type="EnsemblPlants" id="TraesCS7B02G485200.1.cds1"/>
    </source>
</evidence>
<dbReference type="InterPro" id="IPR005174">
    <property type="entry name" value="KIB1-4_b-propeller"/>
</dbReference>
<organism evidence="2">
    <name type="scientific">Triticum aestivum</name>
    <name type="common">Wheat</name>
    <dbReference type="NCBI Taxonomy" id="4565"/>
    <lineage>
        <taxon>Eukaryota</taxon>
        <taxon>Viridiplantae</taxon>
        <taxon>Streptophyta</taxon>
        <taxon>Embryophyta</taxon>
        <taxon>Tracheophyta</taxon>
        <taxon>Spermatophyta</taxon>
        <taxon>Magnoliopsida</taxon>
        <taxon>Liliopsida</taxon>
        <taxon>Poales</taxon>
        <taxon>Poaceae</taxon>
        <taxon>BOP clade</taxon>
        <taxon>Pooideae</taxon>
        <taxon>Triticodae</taxon>
        <taxon>Triticeae</taxon>
        <taxon>Triticinae</taxon>
        <taxon>Triticum</taxon>
    </lineage>
</organism>
<accession>A0A3B6SM02</accession>
<dbReference type="Pfam" id="PF03478">
    <property type="entry name" value="Beta-prop_KIB1-4"/>
    <property type="match status" value="1"/>
</dbReference>
<reference evidence="2" key="1">
    <citation type="submission" date="2018-08" db="EMBL/GenBank/DDBJ databases">
        <authorList>
            <person name="Rossello M."/>
        </authorList>
    </citation>
    <scope>NUCLEOTIDE SEQUENCE [LARGE SCALE GENOMIC DNA]</scope>
    <source>
        <strain evidence="2">cv. Chinese Spring</strain>
    </source>
</reference>
<name>A0A3B6SM02_WHEAT</name>
<dbReference type="AlphaFoldDB" id="A0A3B6SM02"/>
<evidence type="ECO:0000313" key="3">
    <source>
        <dbReference type="Proteomes" id="UP000019116"/>
    </source>
</evidence>
<dbReference type="Gramene" id="TraesCS7B02G485200.1">
    <property type="protein sequence ID" value="TraesCS7B02G485200.1.cds1"/>
    <property type="gene ID" value="TraesCS7B02G485200"/>
</dbReference>
<dbReference type="PANTHER" id="PTHR33110:SF90">
    <property type="entry name" value="F-BOX DOMAIN-CONTAINING PROTEIN"/>
    <property type="match status" value="1"/>
</dbReference>
<keyword evidence="3" id="KW-1185">Reference proteome</keyword>
<dbReference type="Gramene" id="TraesROB_scaffold_006426_01G000600.1">
    <property type="protein sequence ID" value="TraesROB_scaffold_006426_01G000600.1"/>
    <property type="gene ID" value="TraesROB_scaffold_006426_01G000600"/>
</dbReference>
<feature type="domain" description="KIB1-4 beta-propeller" evidence="1">
    <location>
        <begin position="18"/>
        <end position="324"/>
    </location>
</feature>
<dbReference type="Proteomes" id="UP000019116">
    <property type="component" value="Chromosome 7B"/>
</dbReference>
<evidence type="ECO:0000259" key="1">
    <source>
        <dbReference type="Pfam" id="PF03478"/>
    </source>
</evidence>
<dbReference type="EnsemblPlants" id="TraesCS7B02G485200.1">
    <property type="protein sequence ID" value="TraesCS7B02G485200.1.cds1"/>
    <property type="gene ID" value="TraesCS7B02G485200"/>
</dbReference>